<name>A0A7S4JAT4_9EUKA</name>
<dbReference type="Gene3D" id="1.10.3730.20">
    <property type="match status" value="1"/>
</dbReference>
<evidence type="ECO:0000256" key="4">
    <source>
        <dbReference type="ARBA" id="ARBA00023136"/>
    </source>
</evidence>
<protein>
    <recommendedName>
        <fullName evidence="7">Sugar phosphate transporter domain-containing protein</fullName>
    </recommendedName>
</protein>
<accession>A0A7S4JAT4</accession>
<dbReference type="GO" id="GO:0015165">
    <property type="term" value="F:pyrimidine nucleotide-sugar transmembrane transporter activity"/>
    <property type="evidence" value="ECO:0007669"/>
    <property type="project" value="InterPro"/>
</dbReference>
<dbReference type="PANTHER" id="PTHR10231">
    <property type="entry name" value="NUCLEOTIDE-SUGAR TRANSMEMBRANE TRANSPORTER"/>
    <property type="match status" value="1"/>
</dbReference>
<comment type="subcellular location">
    <subcellularLocation>
        <location evidence="1">Membrane</location>
        <topology evidence="1">Multi-pass membrane protein</topology>
    </subcellularLocation>
</comment>
<dbReference type="Pfam" id="PF04142">
    <property type="entry name" value="Nuc_sug_transp"/>
    <property type="match status" value="1"/>
</dbReference>
<evidence type="ECO:0000256" key="2">
    <source>
        <dbReference type="ARBA" id="ARBA00022692"/>
    </source>
</evidence>
<dbReference type="EMBL" id="HBKO01034892">
    <property type="protein sequence ID" value="CAE2257833.1"/>
    <property type="molecule type" value="Transcribed_RNA"/>
</dbReference>
<dbReference type="InterPro" id="IPR037185">
    <property type="entry name" value="EmrE-like"/>
</dbReference>
<dbReference type="AlphaFoldDB" id="A0A7S4JAT4"/>
<evidence type="ECO:0000256" key="1">
    <source>
        <dbReference type="ARBA" id="ARBA00004141"/>
    </source>
</evidence>
<organism evidence="6">
    <name type="scientific">Prymnesium polylepis</name>
    <dbReference type="NCBI Taxonomy" id="72548"/>
    <lineage>
        <taxon>Eukaryota</taxon>
        <taxon>Haptista</taxon>
        <taxon>Haptophyta</taxon>
        <taxon>Prymnesiophyceae</taxon>
        <taxon>Prymnesiales</taxon>
        <taxon>Prymnesiaceae</taxon>
        <taxon>Prymnesium</taxon>
    </lineage>
</organism>
<reference evidence="6" key="1">
    <citation type="submission" date="2021-01" db="EMBL/GenBank/DDBJ databases">
        <authorList>
            <person name="Corre E."/>
            <person name="Pelletier E."/>
            <person name="Niang G."/>
            <person name="Scheremetjew M."/>
            <person name="Finn R."/>
            <person name="Kale V."/>
            <person name="Holt S."/>
            <person name="Cochrane G."/>
            <person name="Meng A."/>
            <person name="Brown T."/>
            <person name="Cohen L."/>
        </authorList>
    </citation>
    <scope>NUCLEOTIDE SEQUENCE</scope>
    <source>
        <strain evidence="6">UIO037</strain>
    </source>
</reference>
<dbReference type="NCBIfam" id="TIGR00803">
    <property type="entry name" value="nst"/>
    <property type="match status" value="1"/>
</dbReference>
<feature type="transmembrane region" description="Helical" evidence="5">
    <location>
        <begin position="246"/>
        <end position="266"/>
    </location>
</feature>
<evidence type="ECO:0000313" key="6">
    <source>
        <dbReference type="EMBL" id="CAE2257833.1"/>
    </source>
</evidence>
<dbReference type="GO" id="GO:0000139">
    <property type="term" value="C:Golgi membrane"/>
    <property type="evidence" value="ECO:0007669"/>
    <property type="project" value="InterPro"/>
</dbReference>
<feature type="transmembrane region" description="Helical" evidence="5">
    <location>
        <begin position="48"/>
        <end position="68"/>
    </location>
</feature>
<feature type="transmembrane region" description="Helical" evidence="5">
    <location>
        <begin position="121"/>
        <end position="146"/>
    </location>
</feature>
<keyword evidence="4 5" id="KW-0472">Membrane</keyword>
<evidence type="ECO:0008006" key="7">
    <source>
        <dbReference type="Google" id="ProtNLM"/>
    </source>
</evidence>
<dbReference type="InterPro" id="IPR007271">
    <property type="entry name" value="Nuc_sug_transpt"/>
</dbReference>
<feature type="transmembrane region" description="Helical" evidence="5">
    <location>
        <begin position="181"/>
        <end position="199"/>
    </location>
</feature>
<sequence length="304" mass="32338">MAVLVSELLKLPTCLALISRDEGGVQGMVRAVRRGVFGRWKDTLRMGVPALCYGLQNALFFVALSNLSASSYQLWSQSKTLFTALFFVTLLGKSLRPLQWFALGLLTAGVGLVQLQDVAPAAAAAAGTPLIGVAAVLGSSLLSGFANIYFEKVLKQADCEVDDDCELDGAKREPPSLWMRNVQLAIFSIPQAAAMLLISPKSRAIVRAHGAFVGFTPAVCLVCSLTACGGLLIASVVKHADNLLKTYATAVAIVLTCFITSATTGVPPTTGFLQGMSLVLSSIFLYNVQFKLPRLPRALRRSAD</sequence>
<dbReference type="PIRSF" id="PIRSF005799">
    <property type="entry name" value="UDP-gal_transpt"/>
    <property type="match status" value="1"/>
</dbReference>
<keyword evidence="2 5" id="KW-0812">Transmembrane</keyword>
<feature type="transmembrane region" description="Helical" evidence="5">
    <location>
        <begin position="211"/>
        <end position="234"/>
    </location>
</feature>
<evidence type="ECO:0000256" key="5">
    <source>
        <dbReference type="SAM" id="Phobius"/>
    </source>
</evidence>
<proteinExistence type="predicted"/>
<evidence type="ECO:0000256" key="3">
    <source>
        <dbReference type="ARBA" id="ARBA00022989"/>
    </source>
</evidence>
<dbReference type="SUPFAM" id="SSF103481">
    <property type="entry name" value="Multidrug resistance efflux transporter EmrE"/>
    <property type="match status" value="1"/>
</dbReference>
<keyword evidence="3 5" id="KW-1133">Transmembrane helix</keyword>
<gene>
    <name evidence="6" type="ORF">CPOL0286_LOCUS15892</name>
</gene>
<feature type="transmembrane region" description="Helical" evidence="5">
    <location>
        <begin position="272"/>
        <end position="290"/>
    </location>
</feature>